<accession>A0A8S0W5W4</accession>
<protein>
    <submittedName>
        <fullName evidence="2">Uncharacterized protein</fullName>
    </submittedName>
</protein>
<evidence type="ECO:0000313" key="3">
    <source>
        <dbReference type="Proteomes" id="UP000467700"/>
    </source>
</evidence>
<gene>
    <name evidence="2" type="ORF">AAE3_LOCUS5956</name>
</gene>
<dbReference type="EMBL" id="CACVBS010000041">
    <property type="protein sequence ID" value="CAA7263854.1"/>
    <property type="molecule type" value="Genomic_DNA"/>
</dbReference>
<dbReference type="Proteomes" id="UP000467700">
    <property type="component" value="Unassembled WGS sequence"/>
</dbReference>
<evidence type="ECO:0000313" key="2">
    <source>
        <dbReference type="EMBL" id="CAA7263854.1"/>
    </source>
</evidence>
<evidence type="ECO:0000256" key="1">
    <source>
        <dbReference type="SAM" id="MobiDB-lite"/>
    </source>
</evidence>
<feature type="region of interest" description="Disordered" evidence="1">
    <location>
        <begin position="1"/>
        <end position="51"/>
    </location>
</feature>
<feature type="region of interest" description="Disordered" evidence="1">
    <location>
        <begin position="68"/>
        <end position="99"/>
    </location>
</feature>
<keyword evidence="3" id="KW-1185">Reference proteome</keyword>
<organism evidence="2 3">
    <name type="scientific">Cyclocybe aegerita</name>
    <name type="common">Black poplar mushroom</name>
    <name type="synonym">Agrocybe aegerita</name>
    <dbReference type="NCBI Taxonomy" id="1973307"/>
    <lineage>
        <taxon>Eukaryota</taxon>
        <taxon>Fungi</taxon>
        <taxon>Dikarya</taxon>
        <taxon>Basidiomycota</taxon>
        <taxon>Agaricomycotina</taxon>
        <taxon>Agaricomycetes</taxon>
        <taxon>Agaricomycetidae</taxon>
        <taxon>Agaricales</taxon>
        <taxon>Agaricineae</taxon>
        <taxon>Bolbitiaceae</taxon>
        <taxon>Cyclocybe</taxon>
    </lineage>
</organism>
<comment type="caution">
    <text evidence="2">The sequence shown here is derived from an EMBL/GenBank/DDBJ whole genome shotgun (WGS) entry which is preliminary data.</text>
</comment>
<name>A0A8S0W5W4_CYCAE</name>
<dbReference type="AlphaFoldDB" id="A0A8S0W5W4"/>
<reference evidence="2 3" key="1">
    <citation type="submission" date="2020-01" db="EMBL/GenBank/DDBJ databases">
        <authorList>
            <person name="Gupta K D."/>
        </authorList>
    </citation>
    <scope>NUCLEOTIDE SEQUENCE [LARGE SCALE GENOMIC DNA]</scope>
</reference>
<sequence length="99" mass="10438">MLNIVDVVLSPPPPSPPHCEAAPKPTKKNPVHVADDPPKPPLPRNRDVGSGTFLPLPLPACLPACLPLPSPPGREWQRRGQNDDDGDRTTTTMAAAVAG</sequence>
<proteinExistence type="predicted"/>